<evidence type="ECO:0000313" key="1">
    <source>
        <dbReference type="EMBL" id="BAS00598.1"/>
    </source>
</evidence>
<dbReference type="AlphaFoldDB" id="A0A182D6M3"/>
<protein>
    <submittedName>
        <fullName evidence="1">Uncharacterized protein</fullName>
    </submittedName>
</protein>
<proteinExistence type="predicted"/>
<dbReference type="EMBL" id="AP014854">
    <property type="protein sequence ID" value="BAS00598.1"/>
    <property type="molecule type" value="Genomic_DNA"/>
</dbReference>
<gene>
    <name evidence="1" type="ORF">BV133_3004</name>
</gene>
<accession>A0A182D6M3</accession>
<reference evidence="1" key="1">
    <citation type="journal article" date="2015" name="Genome Announc.">
        <title>Complete Genome Sequence of the Bacteriochlorophyll b-Producing Photosynthetic Bacterium Blastochloris viridis.</title>
        <authorList>
            <person name="Tsukatani Y."/>
            <person name="Hirose Y."/>
            <person name="Harada J."/>
            <person name="Misawa N."/>
            <person name="Mori K."/>
            <person name="Inoue K."/>
            <person name="Tamiaki H."/>
        </authorList>
    </citation>
    <scope>NUCLEOTIDE SEQUENCE [LARGE SCALE GENOMIC DNA]</scope>
    <source>
        <strain evidence="1">DSM 133</strain>
    </source>
</reference>
<name>A0A182D6M3_BLAVI</name>
<sequence length="40" mass="4359">MLRPLAIIEIAREIIADIYGVIKKELLKSVSADPAPLNAL</sequence>
<organism evidence="1">
    <name type="scientific">Blastochloris viridis</name>
    <name type="common">Rhodopseudomonas viridis</name>
    <dbReference type="NCBI Taxonomy" id="1079"/>
    <lineage>
        <taxon>Bacteria</taxon>
        <taxon>Pseudomonadati</taxon>
        <taxon>Pseudomonadota</taxon>
        <taxon>Alphaproteobacteria</taxon>
        <taxon>Hyphomicrobiales</taxon>
        <taxon>Blastochloridaceae</taxon>
        <taxon>Blastochloris</taxon>
    </lineage>
</organism>